<dbReference type="EMBL" id="QGNW01000066">
    <property type="protein sequence ID" value="RVX03310.1"/>
    <property type="molecule type" value="Genomic_DNA"/>
</dbReference>
<dbReference type="CDD" id="cd06257">
    <property type="entry name" value="DnaJ"/>
    <property type="match status" value="1"/>
</dbReference>
<dbReference type="InterPro" id="IPR018253">
    <property type="entry name" value="DnaJ_domain_CS"/>
</dbReference>
<dbReference type="InterPro" id="IPR052276">
    <property type="entry name" value="Diphthamide-biosynth_chaperone"/>
</dbReference>
<evidence type="ECO:0000259" key="1">
    <source>
        <dbReference type="PROSITE" id="PS50076"/>
    </source>
</evidence>
<dbReference type="Pfam" id="PF00226">
    <property type="entry name" value="DnaJ"/>
    <property type="match status" value="1"/>
</dbReference>
<dbReference type="SMART" id="SM00271">
    <property type="entry name" value="DnaJ"/>
    <property type="match status" value="1"/>
</dbReference>
<feature type="domain" description="J" evidence="1">
    <location>
        <begin position="125"/>
        <end position="192"/>
    </location>
</feature>
<dbReference type="PANTHER" id="PTHR44240">
    <property type="entry name" value="DNAJ DOMAIN (PROKARYOTIC HEAT SHOCK PROTEIN)-RELATED"/>
    <property type="match status" value="1"/>
</dbReference>
<dbReference type="PRINTS" id="PR00625">
    <property type="entry name" value="JDOMAIN"/>
</dbReference>
<evidence type="ECO:0000313" key="3">
    <source>
        <dbReference type="Proteomes" id="UP000288805"/>
    </source>
</evidence>
<organism evidence="2 3">
    <name type="scientific">Vitis vinifera</name>
    <name type="common">Grape</name>
    <dbReference type="NCBI Taxonomy" id="29760"/>
    <lineage>
        <taxon>Eukaryota</taxon>
        <taxon>Viridiplantae</taxon>
        <taxon>Streptophyta</taxon>
        <taxon>Embryophyta</taxon>
        <taxon>Tracheophyta</taxon>
        <taxon>Spermatophyta</taxon>
        <taxon>Magnoliopsida</taxon>
        <taxon>eudicotyledons</taxon>
        <taxon>Gunneridae</taxon>
        <taxon>Pentapetalae</taxon>
        <taxon>rosids</taxon>
        <taxon>Vitales</taxon>
        <taxon>Vitaceae</taxon>
        <taxon>Viteae</taxon>
        <taxon>Vitis</taxon>
    </lineage>
</organism>
<dbReference type="PROSITE" id="PS00636">
    <property type="entry name" value="DNAJ_1"/>
    <property type="match status" value="1"/>
</dbReference>
<proteinExistence type="predicted"/>
<dbReference type="InterPro" id="IPR036869">
    <property type="entry name" value="J_dom_sf"/>
</dbReference>
<dbReference type="AlphaFoldDB" id="A0A438J2X0"/>
<dbReference type="InterPro" id="IPR001623">
    <property type="entry name" value="DnaJ_domain"/>
</dbReference>
<dbReference type="Proteomes" id="UP000288805">
    <property type="component" value="Unassembled WGS sequence"/>
</dbReference>
<dbReference type="PROSITE" id="PS50076">
    <property type="entry name" value="DNAJ_2"/>
    <property type="match status" value="1"/>
</dbReference>
<evidence type="ECO:0000313" key="2">
    <source>
        <dbReference type="EMBL" id="RVX03310.1"/>
    </source>
</evidence>
<sequence>MPTDNLHKSPALAVRKVSLAVGSRRPYSRERAVHEKLGTHGISPTRFRTIRLSIPSAAIAAIQTKHQITMFSAASFSSSHFVVPKVAVNQRASPPTYVRFRQPKVSASYTATAERTMSHVANPASLYDVLGINMGATCQEIKAAYRRLARVSHPDVVANSQKDTSADEFIKIHAAYATLSDPEKRAEYDRTLFRRRRPVSSPFAMSASAATMGSSPASVFSGRSSLRWETDQCW</sequence>
<reference evidence="2 3" key="1">
    <citation type="journal article" date="2018" name="PLoS Genet.">
        <title>Population sequencing reveals clonal diversity and ancestral inbreeding in the grapevine cultivar Chardonnay.</title>
        <authorList>
            <person name="Roach M.J."/>
            <person name="Johnson D.L."/>
            <person name="Bohlmann J."/>
            <person name="van Vuuren H.J."/>
            <person name="Jones S.J."/>
            <person name="Pretorius I.S."/>
            <person name="Schmidt S.A."/>
            <person name="Borneman A.R."/>
        </authorList>
    </citation>
    <scope>NUCLEOTIDE SEQUENCE [LARGE SCALE GENOMIC DNA]</scope>
    <source>
        <strain evidence="3">cv. Chardonnay</strain>
        <tissue evidence="2">Leaf</tissue>
    </source>
</reference>
<protein>
    <submittedName>
        <fullName evidence="2">Chaperone protein dnaJ 11, chloroplastic</fullName>
    </submittedName>
</protein>
<dbReference type="SUPFAM" id="SSF46565">
    <property type="entry name" value="Chaperone J-domain"/>
    <property type="match status" value="1"/>
</dbReference>
<dbReference type="Gene3D" id="1.10.287.110">
    <property type="entry name" value="DnaJ domain"/>
    <property type="match status" value="1"/>
</dbReference>
<comment type="caution">
    <text evidence="2">The sequence shown here is derived from an EMBL/GenBank/DDBJ whole genome shotgun (WGS) entry which is preliminary data.</text>
</comment>
<gene>
    <name evidence="2" type="primary">ATJ11_0</name>
    <name evidence="2" type="ORF">CK203_019900</name>
</gene>
<accession>A0A438J2X0</accession>
<dbReference type="PANTHER" id="PTHR44240:SF22">
    <property type="entry name" value="CHAPERONE PROTEIN DNAJ 11, CHLOROPLASTIC-LIKE"/>
    <property type="match status" value="1"/>
</dbReference>
<name>A0A438J2X0_VITVI</name>